<feature type="domain" description="Trimeric autotransporter adhesin YadA-like head" evidence="3">
    <location>
        <begin position="125"/>
        <end position="150"/>
    </location>
</feature>
<dbReference type="EMBL" id="LT629740">
    <property type="protein sequence ID" value="SDT56166.1"/>
    <property type="molecule type" value="Genomic_DNA"/>
</dbReference>
<evidence type="ECO:0000256" key="2">
    <source>
        <dbReference type="SAM" id="MobiDB-lite"/>
    </source>
</evidence>
<protein>
    <submittedName>
        <fullName evidence="4">Head domain of trimeric autotransporter adhesin</fullName>
    </submittedName>
</protein>
<feature type="compositionally biased region" description="Low complexity" evidence="2">
    <location>
        <begin position="530"/>
        <end position="539"/>
    </location>
</feature>
<feature type="compositionally biased region" description="Basic and acidic residues" evidence="2">
    <location>
        <begin position="413"/>
        <end position="435"/>
    </location>
</feature>
<proteinExistence type="predicted"/>
<evidence type="ECO:0000259" key="3">
    <source>
        <dbReference type="Pfam" id="PF05658"/>
    </source>
</evidence>
<evidence type="ECO:0000313" key="5">
    <source>
        <dbReference type="Proteomes" id="UP000199679"/>
    </source>
</evidence>
<gene>
    <name evidence="4" type="ORF">SAMN05216490_4052</name>
</gene>
<keyword evidence="5" id="KW-1185">Reference proteome</keyword>
<dbReference type="Proteomes" id="UP000199679">
    <property type="component" value="Chromosome I"/>
</dbReference>
<dbReference type="OrthoDB" id="657976at2"/>
<feature type="coiled-coil region" evidence="1">
    <location>
        <begin position="909"/>
        <end position="936"/>
    </location>
</feature>
<dbReference type="AlphaFoldDB" id="A0A1H2BEE2"/>
<dbReference type="SUPFAM" id="SSF101967">
    <property type="entry name" value="Adhesin YadA, collagen-binding domain"/>
    <property type="match status" value="1"/>
</dbReference>
<dbReference type="Pfam" id="PF05658">
    <property type="entry name" value="YadA_head"/>
    <property type="match status" value="3"/>
</dbReference>
<feature type="domain" description="Trimeric autotransporter adhesin YadA-like head" evidence="3">
    <location>
        <begin position="45"/>
        <end position="65"/>
    </location>
</feature>
<organism evidence="4 5">
    <name type="scientific">Mucilaginibacter mallensis</name>
    <dbReference type="NCBI Taxonomy" id="652787"/>
    <lineage>
        <taxon>Bacteria</taxon>
        <taxon>Pseudomonadati</taxon>
        <taxon>Bacteroidota</taxon>
        <taxon>Sphingobacteriia</taxon>
        <taxon>Sphingobacteriales</taxon>
        <taxon>Sphingobacteriaceae</taxon>
        <taxon>Mucilaginibacter</taxon>
    </lineage>
</organism>
<dbReference type="CDD" id="cd12820">
    <property type="entry name" value="LbR_YadA-like"/>
    <property type="match status" value="1"/>
</dbReference>
<name>A0A1H2BEE2_MUCMA</name>
<evidence type="ECO:0000256" key="1">
    <source>
        <dbReference type="SAM" id="Coils"/>
    </source>
</evidence>
<feature type="region of interest" description="Disordered" evidence="2">
    <location>
        <begin position="480"/>
        <end position="544"/>
    </location>
</feature>
<dbReference type="Gene3D" id="2.150.10.10">
    <property type="entry name" value="Serralysin-like metalloprotease, C-terminal"/>
    <property type="match status" value="2"/>
</dbReference>
<dbReference type="GO" id="GO:0019867">
    <property type="term" value="C:outer membrane"/>
    <property type="evidence" value="ECO:0007669"/>
    <property type="project" value="InterPro"/>
</dbReference>
<feature type="region of interest" description="Disordered" evidence="2">
    <location>
        <begin position="408"/>
        <end position="436"/>
    </location>
</feature>
<dbReference type="InterPro" id="IPR008640">
    <property type="entry name" value="Adhesin_Head_dom"/>
</dbReference>
<reference evidence="4 5" key="1">
    <citation type="submission" date="2016-10" db="EMBL/GenBank/DDBJ databases">
        <authorList>
            <person name="de Groot N.N."/>
        </authorList>
    </citation>
    <scope>NUCLEOTIDE SEQUENCE [LARGE SCALE GENOMIC DNA]</scope>
    <source>
        <strain evidence="4 5">MP1X4</strain>
    </source>
</reference>
<sequence length="938" mass="98284">MYTFRSMALFIALCIAADAGYSQQHGSGQRLIKAAVTAAFISDTTAVVLGKNSQVSGKFGTAIGNTDTVSGDFATAIGLYLRVSGNGSVAIGNRNVNTGPNSISIGLLDSALNSSALAFGAGSTASGRSAIAIGGFSKARGDNATAIGNGVSATGRFSLAVGKFLQAGGLNSFVLGNGLSGSRPLVNNIPNSLSIGFGSEHPTFFVGPADSLSGLGRIGIGTDNPQAMLDINGDIAIAGHKVIGFDGRWLGDTTGLHGAPGINGATWYSGTTAPQTVIGSVNDFYLNTLTDSIYHKGPAGWLPVAYIKGSGGQPGTNGSSWFIGPGNPGASLGSPGDLYLNTVTDSVLVKRDHWQPVAYVRGSSGINGSTWYTGPTVPSPELGNENDLYLNTATDSIYRKNNGWRSSAYIRGSKGDKGDRGDKGDKGDQGDKGDEGSCSCTVAAIAAAAEATAAAATATAAATEASGAATEATAAAAEATGSAAEASGSATRAVTSETNAKTSETNAKTSEMNAKTSEENAKTSETNAKASADSAASSAEEARRAADIDLGGDLSGKPGNASVIKLRGNALASTAPSEGNFLKWLNGNWTPANVDTLRIFAGSGIRLDDDTVIARTNEALWNAGQLQGNKISTISPKNRQVLKWINNQWTPDSGKLIAGPGIRLNGDSVIARVGEALWNTRMLQGRLIDTAAPLSGQLLRWKNGRWRPDSLYLKAGKGIRLNKDSVIARVNEPLWNAGLLQGYVVDTLRPQKNQILAWGGSKWRPINPDYGWALDSVNRDTSNLYAKVKGNVGIGTNKPLALFHVQGGSGNSSDSAFVVNRKGNVGIGTTNPDERFKLSVNGEIRAVALTIESGWADYVFDRNYRLRPLGELSRYIEKNRHLPDMPSEQEIRQTGLNVAKTQELMMVKIEELSLYMIQLKKQNEQLKREIGQLKRKTR</sequence>
<feature type="domain" description="Trimeric autotransporter adhesin YadA-like head" evidence="3">
    <location>
        <begin position="84"/>
        <end position="106"/>
    </location>
</feature>
<feature type="compositionally biased region" description="Low complexity" evidence="2">
    <location>
        <begin position="480"/>
        <end position="491"/>
    </location>
</feature>
<evidence type="ECO:0000313" key="4">
    <source>
        <dbReference type="EMBL" id="SDT56166.1"/>
    </source>
</evidence>
<dbReference type="InterPro" id="IPR011049">
    <property type="entry name" value="Serralysin-like_metalloprot_C"/>
</dbReference>
<keyword evidence="1" id="KW-0175">Coiled coil</keyword>
<feature type="compositionally biased region" description="Polar residues" evidence="2">
    <location>
        <begin position="492"/>
        <end position="515"/>
    </location>
</feature>
<accession>A0A1H2BEE2</accession>
<dbReference type="STRING" id="652787.SAMN05216490_4052"/>